<dbReference type="InterPro" id="IPR005158">
    <property type="entry name" value="BTAD"/>
</dbReference>
<dbReference type="PANTHER" id="PTHR35807">
    <property type="entry name" value="TRANSCRIPTIONAL REGULATOR REDD-RELATED"/>
    <property type="match status" value="1"/>
</dbReference>
<dbReference type="SUPFAM" id="SSF46894">
    <property type="entry name" value="C-terminal effector domain of the bipartite response regulators"/>
    <property type="match status" value="1"/>
</dbReference>
<dbReference type="SUPFAM" id="SSF48452">
    <property type="entry name" value="TPR-like"/>
    <property type="match status" value="1"/>
</dbReference>
<reference evidence="6 7" key="1">
    <citation type="submission" date="2023-05" db="EMBL/GenBank/DDBJ databases">
        <title>Draft genome sequence of Streptomyces sp. B-S-A12 isolated from a cave soil in Thailand.</title>
        <authorList>
            <person name="Chamroensaksri N."/>
            <person name="Muangham S."/>
        </authorList>
    </citation>
    <scope>NUCLEOTIDE SEQUENCE [LARGE SCALE GENOMIC DNA]</scope>
    <source>
        <strain evidence="6 7">B-S-A12</strain>
    </source>
</reference>
<dbReference type="Gene3D" id="1.10.10.10">
    <property type="entry name" value="Winged helix-like DNA-binding domain superfamily/Winged helix DNA-binding domain"/>
    <property type="match status" value="1"/>
</dbReference>
<protein>
    <submittedName>
        <fullName evidence="6">AfsR/SARP family transcriptional regulator</fullName>
    </submittedName>
</protein>
<dbReference type="CDD" id="cd15831">
    <property type="entry name" value="BTAD"/>
    <property type="match status" value="1"/>
</dbReference>
<dbReference type="InterPro" id="IPR011990">
    <property type="entry name" value="TPR-like_helical_dom_sf"/>
</dbReference>
<keyword evidence="3" id="KW-0804">Transcription</keyword>
<feature type="region of interest" description="Disordered" evidence="4">
    <location>
        <begin position="261"/>
        <end position="280"/>
    </location>
</feature>
<dbReference type="Proteomes" id="UP001237105">
    <property type="component" value="Unassembled WGS sequence"/>
</dbReference>
<keyword evidence="7" id="KW-1185">Reference proteome</keyword>
<name>A0ABT6T801_9ACTN</name>
<dbReference type="PANTHER" id="PTHR35807:SF1">
    <property type="entry name" value="TRANSCRIPTIONAL REGULATOR REDD"/>
    <property type="match status" value="1"/>
</dbReference>
<dbReference type="EMBL" id="JASCIS010000045">
    <property type="protein sequence ID" value="MDI3422967.1"/>
    <property type="molecule type" value="Genomic_DNA"/>
</dbReference>
<keyword evidence="1" id="KW-0902">Two-component regulatory system</keyword>
<evidence type="ECO:0000313" key="7">
    <source>
        <dbReference type="Proteomes" id="UP001237105"/>
    </source>
</evidence>
<sequence length="280" mass="30531">MDIKVLGVLTVTESGTPVAPAAAEPRQVLALLAMLAGRVVPTGLLIEEVWPGERPHQAKHMLQSYVGQLREHLAVALRDRGRNAAGRGRGERQAADLLAALPGGYRLDGGQDTCDAWEFERSVGAGYRAMATGDLDTAARRLREALGLWRGEPFADVVPGPHLGAQIERLRQSRERATGQWIEAELRMGRYRELAVDLPTLHIPGRLRERLPALLNQCGDPGQALAAYQQLLRQDAAPRVTVTHPGAGHDRHPFDRALYGRRPAEAARRPHPIGSGASLR</sequence>
<organism evidence="6 7">
    <name type="scientific">Streptomyces luteolus</name>
    <dbReference type="NCBI Taxonomy" id="3043615"/>
    <lineage>
        <taxon>Bacteria</taxon>
        <taxon>Bacillati</taxon>
        <taxon>Actinomycetota</taxon>
        <taxon>Actinomycetes</taxon>
        <taxon>Kitasatosporales</taxon>
        <taxon>Streptomycetaceae</taxon>
        <taxon>Streptomyces</taxon>
    </lineage>
</organism>
<dbReference type="Pfam" id="PF03704">
    <property type="entry name" value="BTAD"/>
    <property type="match status" value="1"/>
</dbReference>
<dbReference type="InterPro" id="IPR051677">
    <property type="entry name" value="AfsR-DnrI-RedD_regulator"/>
</dbReference>
<evidence type="ECO:0000313" key="6">
    <source>
        <dbReference type="EMBL" id="MDI3422967.1"/>
    </source>
</evidence>
<evidence type="ECO:0000256" key="2">
    <source>
        <dbReference type="ARBA" id="ARBA00023015"/>
    </source>
</evidence>
<accession>A0ABT6T801</accession>
<dbReference type="InterPro" id="IPR036388">
    <property type="entry name" value="WH-like_DNA-bd_sf"/>
</dbReference>
<dbReference type="SMART" id="SM01043">
    <property type="entry name" value="BTAD"/>
    <property type="match status" value="1"/>
</dbReference>
<dbReference type="Gene3D" id="1.25.40.10">
    <property type="entry name" value="Tetratricopeptide repeat domain"/>
    <property type="match status" value="1"/>
</dbReference>
<evidence type="ECO:0000259" key="5">
    <source>
        <dbReference type="SMART" id="SM01043"/>
    </source>
</evidence>
<evidence type="ECO:0000256" key="4">
    <source>
        <dbReference type="SAM" id="MobiDB-lite"/>
    </source>
</evidence>
<feature type="domain" description="Bacterial transcriptional activator" evidence="5">
    <location>
        <begin position="114"/>
        <end position="237"/>
    </location>
</feature>
<comment type="caution">
    <text evidence="6">The sequence shown here is derived from an EMBL/GenBank/DDBJ whole genome shotgun (WGS) entry which is preliminary data.</text>
</comment>
<keyword evidence="2" id="KW-0805">Transcription regulation</keyword>
<dbReference type="RefSeq" id="WP_282538815.1">
    <property type="nucleotide sequence ID" value="NZ_JASCIS010000045.1"/>
</dbReference>
<proteinExistence type="predicted"/>
<evidence type="ECO:0000256" key="1">
    <source>
        <dbReference type="ARBA" id="ARBA00023012"/>
    </source>
</evidence>
<gene>
    <name evidence="6" type="ORF">QIT00_31235</name>
</gene>
<dbReference type="InterPro" id="IPR016032">
    <property type="entry name" value="Sig_transdc_resp-reg_C-effctor"/>
</dbReference>
<evidence type="ECO:0000256" key="3">
    <source>
        <dbReference type="ARBA" id="ARBA00023163"/>
    </source>
</evidence>